<reference evidence="1 2" key="1">
    <citation type="submission" date="2018-11" db="EMBL/GenBank/DDBJ databases">
        <title>Bradyrhizobium sp. nov., isolated from effective nodules of peanut in China.</title>
        <authorList>
            <person name="Li Y."/>
        </authorList>
    </citation>
    <scope>NUCLEOTIDE SEQUENCE [LARGE SCALE GENOMIC DNA]</scope>
    <source>
        <strain evidence="1 2">CCBAU 51770</strain>
    </source>
</reference>
<evidence type="ECO:0000313" key="2">
    <source>
        <dbReference type="Proteomes" id="UP000290174"/>
    </source>
</evidence>
<dbReference type="EMBL" id="RKMK01000054">
    <property type="protein sequence ID" value="RXG85782.1"/>
    <property type="molecule type" value="Genomic_DNA"/>
</dbReference>
<proteinExistence type="predicted"/>
<dbReference type="Proteomes" id="UP000290174">
    <property type="component" value="Unassembled WGS sequence"/>
</dbReference>
<name>A0A4Q0QAT9_9BRAD</name>
<accession>A0A4Q0QAT9</accession>
<gene>
    <name evidence="1" type="ORF">EAS61_35255</name>
</gene>
<dbReference type="AlphaFoldDB" id="A0A4Q0QAT9"/>
<organism evidence="1 2">
    <name type="scientific">Bradyrhizobium zhanjiangense</name>
    <dbReference type="NCBI Taxonomy" id="1325107"/>
    <lineage>
        <taxon>Bacteria</taxon>
        <taxon>Pseudomonadati</taxon>
        <taxon>Pseudomonadota</taxon>
        <taxon>Alphaproteobacteria</taxon>
        <taxon>Hyphomicrobiales</taxon>
        <taxon>Nitrobacteraceae</taxon>
        <taxon>Bradyrhizobium</taxon>
    </lineage>
</organism>
<evidence type="ECO:0000313" key="1">
    <source>
        <dbReference type="EMBL" id="RXG85782.1"/>
    </source>
</evidence>
<sequence length="113" mass="12753">MAGDSRTGVKVPLSVQEEEFAAACRDFVLERRPDLAASIIIVDNQLRIANDPHVRVSFVELGLARLVRVLHLAIEGKAITLKRVPRLLFDLSRFRRKILRALGRDDRGQRVGK</sequence>
<protein>
    <submittedName>
        <fullName evidence="1">Uncharacterized protein</fullName>
    </submittedName>
</protein>
<comment type="caution">
    <text evidence="1">The sequence shown here is derived from an EMBL/GenBank/DDBJ whole genome shotgun (WGS) entry which is preliminary data.</text>
</comment>